<dbReference type="InterPro" id="IPR003010">
    <property type="entry name" value="C-N_Hydrolase"/>
</dbReference>
<dbReference type="PROSITE" id="PS50263">
    <property type="entry name" value="CN_HYDROLASE"/>
    <property type="match status" value="2"/>
</dbReference>
<evidence type="ECO:0000259" key="2">
    <source>
        <dbReference type="PROSITE" id="PS50263"/>
    </source>
</evidence>
<sequence>MTAPFKAATIQFEPTMFEKERNIATLLDMCEEAASDGAKLIVTPEMGTTGYCWYDRAEVASEVEPIPGPTTARFQKIAAAHDCYIVVGLPEIDPVTELYYNSAALIGPEGVVGKHRKSHPYIAEPKWAASGDVAHEVFDTKIGRIAILICMDLHFFETVRLETLAGADVICHISNWLAERTPAPYWITRAFENACYVIESNRWGLERTVQFSGGSCIIGPDGQIEAQIDGGNGIVTGTIDPARARERLVLGEPVFDMRRPDLYKTLMTNSFTWNPLDFHRLYGYQPLPEGGPSMLAVAQFSPGPDSAENLAKIADFAAEAKAAGAALLVLPELALTGTDDPSARAEPITGETVAAFTRIAMRQRLHMVAGFAERDGEHLYNTVVLSGPEGRVGSYRKIHLGQADRGWASAGSDWAVFDLPFGRLGLLTGHDALLPEAARVLALEGCDAVACPAALPPGFTGAHKGTSVPHNAPIPKGADPYHWHAFRARSGENNLHLVFANGCDPEAGNAGHSGIFGTDTFAFPRDESAILDDEGMALLAIDTGNLDTPYPTSTVRRKDLITMRLPHHYGPLVIEGSQLAVD</sequence>
<dbReference type="STRING" id="314265.R2601_13499"/>
<proteinExistence type="predicted"/>
<comment type="caution">
    <text evidence="3">The sequence shown here is derived from an EMBL/GenBank/DDBJ whole genome shotgun (WGS) entry which is preliminary data.</text>
</comment>
<gene>
    <name evidence="3" type="ORF">R2601_13499</name>
</gene>
<dbReference type="InterPro" id="IPR050345">
    <property type="entry name" value="Aliph_Amidase/BUP"/>
</dbReference>
<dbReference type="PANTHER" id="PTHR43674:SF16">
    <property type="entry name" value="CARBON-NITROGEN FAMILY, PUTATIVE (AFU_ORTHOLOGUE AFUA_5G02350)-RELATED"/>
    <property type="match status" value="1"/>
</dbReference>
<dbReference type="PANTHER" id="PTHR43674">
    <property type="entry name" value="NITRILASE C965.09-RELATED"/>
    <property type="match status" value="1"/>
</dbReference>
<accession>Q0FRL4</accession>
<name>Q0FRL4_SALBH</name>
<dbReference type="Pfam" id="PF00795">
    <property type="entry name" value="CN_hydrolase"/>
    <property type="match status" value="2"/>
</dbReference>
<evidence type="ECO:0000313" key="4">
    <source>
        <dbReference type="Proteomes" id="UP000006230"/>
    </source>
</evidence>
<feature type="domain" description="CN hydrolase" evidence="2">
    <location>
        <begin position="293"/>
        <end position="548"/>
    </location>
</feature>
<dbReference type="InterPro" id="IPR036526">
    <property type="entry name" value="C-N_Hydrolase_sf"/>
</dbReference>
<keyword evidence="1 3" id="KW-0378">Hydrolase</keyword>
<dbReference type="SUPFAM" id="SSF56317">
    <property type="entry name" value="Carbon-nitrogen hydrolase"/>
    <property type="match status" value="2"/>
</dbReference>
<dbReference type="AlphaFoldDB" id="Q0FRL4"/>
<reference evidence="3 4" key="1">
    <citation type="journal article" date="2010" name="J. Bacteriol.">
        <title>Genome sequences of Pelagibaca bermudensis HTCC2601T and Maritimibacter alkaliphilus HTCC2654T, the type strains of two marine Roseobacter genera.</title>
        <authorList>
            <person name="Thrash J.C."/>
            <person name="Cho J.C."/>
            <person name="Ferriera S."/>
            <person name="Johnson J."/>
            <person name="Vergin K.L."/>
            <person name="Giovannoni S.J."/>
        </authorList>
    </citation>
    <scope>NUCLEOTIDE SEQUENCE [LARGE SCALE GENOMIC DNA]</scope>
    <source>
        <strain evidence="4">DSM 26914 / JCM 13377 / KCTC 12554 / HTCC2601</strain>
    </source>
</reference>
<dbReference type="RefSeq" id="WP_007794946.1">
    <property type="nucleotide sequence ID" value="NZ_DS022276.1"/>
</dbReference>
<protein>
    <submittedName>
        <fullName evidence="3">Amidohydrolase</fullName>
    </submittedName>
</protein>
<organism evidence="3 4">
    <name type="scientific">Salipiger bermudensis (strain DSM 26914 / JCM 13377 / KCTC 12554 / HTCC2601)</name>
    <name type="common">Pelagibaca bermudensis</name>
    <dbReference type="NCBI Taxonomy" id="314265"/>
    <lineage>
        <taxon>Bacteria</taxon>
        <taxon>Pseudomonadati</taxon>
        <taxon>Pseudomonadota</taxon>
        <taxon>Alphaproteobacteria</taxon>
        <taxon>Rhodobacterales</taxon>
        <taxon>Roseobacteraceae</taxon>
        <taxon>Salipiger</taxon>
    </lineage>
</organism>
<dbReference type="CDD" id="cd07579">
    <property type="entry name" value="nitrilase_1_R2"/>
    <property type="match status" value="1"/>
</dbReference>
<dbReference type="OrthoDB" id="9803803at2"/>
<dbReference type="eggNOG" id="COG0388">
    <property type="taxonomic scope" value="Bacteria"/>
</dbReference>
<dbReference type="Gene3D" id="3.60.110.10">
    <property type="entry name" value="Carbon-nitrogen hydrolase"/>
    <property type="match status" value="2"/>
</dbReference>
<dbReference type="GO" id="GO:0016811">
    <property type="term" value="F:hydrolase activity, acting on carbon-nitrogen (but not peptide) bonds, in linear amides"/>
    <property type="evidence" value="ECO:0007669"/>
    <property type="project" value="TreeGrafter"/>
</dbReference>
<evidence type="ECO:0000256" key="1">
    <source>
        <dbReference type="ARBA" id="ARBA00022801"/>
    </source>
</evidence>
<keyword evidence="4" id="KW-1185">Reference proteome</keyword>
<dbReference type="Proteomes" id="UP000006230">
    <property type="component" value="Unassembled WGS sequence"/>
</dbReference>
<evidence type="ECO:0000313" key="3">
    <source>
        <dbReference type="EMBL" id="EAU46840.1"/>
    </source>
</evidence>
<dbReference type="EMBL" id="AATQ01000011">
    <property type="protein sequence ID" value="EAU46840.1"/>
    <property type="molecule type" value="Genomic_DNA"/>
</dbReference>
<feature type="domain" description="CN hydrolase" evidence="2">
    <location>
        <begin position="5"/>
        <end position="241"/>
    </location>
</feature>
<dbReference type="HOGENOM" id="CLU_033802_0_0_5"/>